<organism evidence="2 3">
    <name type="scientific">Caenorhabditis japonica</name>
    <dbReference type="NCBI Taxonomy" id="281687"/>
    <lineage>
        <taxon>Eukaryota</taxon>
        <taxon>Metazoa</taxon>
        <taxon>Ecdysozoa</taxon>
        <taxon>Nematoda</taxon>
        <taxon>Chromadorea</taxon>
        <taxon>Rhabditida</taxon>
        <taxon>Rhabditina</taxon>
        <taxon>Rhabditomorpha</taxon>
        <taxon>Rhabditoidea</taxon>
        <taxon>Rhabditidae</taxon>
        <taxon>Peloderinae</taxon>
        <taxon>Caenorhabditis</taxon>
    </lineage>
</organism>
<evidence type="ECO:0000313" key="3">
    <source>
        <dbReference type="Proteomes" id="UP000005237"/>
    </source>
</evidence>
<dbReference type="PANTHER" id="PTHR31936:SF7">
    <property type="entry name" value="SHK DOMAIN-CONTAINING PROTEIN"/>
    <property type="match status" value="1"/>
</dbReference>
<dbReference type="EnsemblMetazoa" id="CJA18633.1">
    <property type="protein sequence ID" value="CJA18633.1"/>
    <property type="gene ID" value="WBGene00137837"/>
</dbReference>
<accession>A0A8R1I407</accession>
<keyword evidence="3" id="KW-1185">Reference proteome</keyword>
<name>A0A8R1I407_CAEJA</name>
<feature type="signal peptide" evidence="1">
    <location>
        <begin position="1"/>
        <end position="19"/>
    </location>
</feature>
<dbReference type="InterPro" id="IPR000884">
    <property type="entry name" value="TSP1_rpt"/>
</dbReference>
<evidence type="ECO:0000313" key="2">
    <source>
        <dbReference type="EnsemblMetazoa" id="CJA18633.1"/>
    </source>
</evidence>
<reference evidence="3" key="1">
    <citation type="submission" date="2010-08" db="EMBL/GenBank/DDBJ databases">
        <authorList>
            <consortium name="Caenorhabditis japonica Sequencing Consortium"/>
            <person name="Wilson R.K."/>
        </authorList>
    </citation>
    <scope>NUCLEOTIDE SEQUENCE [LARGE SCALE GENOMIC DNA]</scope>
    <source>
        <strain evidence="3">DF5081</strain>
    </source>
</reference>
<keyword evidence="1" id="KW-0732">Signal</keyword>
<dbReference type="PANTHER" id="PTHR31936">
    <property type="entry name" value="PROTEIN CBG18744"/>
    <property type="match status" value="1"/>
</dbReference>
<dbReference type="PROSITE" id="PS50092">
    <property type="entry name" value="TSP1"/>
    <property type="match status" value="1"/>
</dbReference>
<feature type="chain" id="PRO_5035860919" evidence="1">
    <location>
        <begin position="20"/>
        <end position="311"/>
    </location>
</feature>
<dbReference type="Proteomes" id="UP000005237">
    <property type="component" value="Unassembled WGS sequence"/>
</dbReference>
<evidence type="ECO:0000256" key="1">
    <source>
        <dbReference type="SAM" id="SignalP"/>
    </source>
</evidence>
<reference evidence="2" key="2">
    <citation type="submission" date="2022-06" db="UniProtKB">
        <authorList>
            <consortium name="EnsemblMetazoa"/>
        </authorList>
    </citation>
    <scope>IDENTIFICATION</scope>
    <source>
        <strain evidence="2">DF5081</strain>
    </source>
</reference>
<dbReference type="AlphaFoldDB" id="A0A8R1I407"/>
<proteinExistence type="predicted"/>
<sequence>MFLRAIGYLLFCCISRVFTALPACASGVTCPKGGIWSEWKISGDTYCPTKCGSCSKLFYVRHCLSEDAKCKCTGPTTQYLPCNTVACQFPAQRTCCVPFVTVLVNGTMHCGPFSKEKTEGTEPCCPGAGIWTEWTEHFYKNDARGTYQKTRQCLSAPAGCPCTGAAVQEQIQCPCPRTLKTAESCMQIDTSLNVDYKIRWHRDLIVTDMNCTAIMEMESNDDQMTYGGPKMCKTLGPYIYVPALVLLLSASETQGPSNKCYVDRPFDCEARRRPENFQPVTFTCDLEKLLWKYDYHGWYVEGYNQLSFNSG</sequence>
<protein>
    <submittedName>
        <fullName evidence="2">Uncharacterized protein</fullName>
    </submittedName>
</protein>